<dbReference type="InterPro" id="IPR053152">
    <property type="entry name" value="Hydrolase_YcaC-like"/>
</dbReference>
<dbReference type="Proteomes" id="UP000031549">
    <property type="component" value="Unassembled WGS sequence"/>
</dbReference>
<dbReference type="Pfam" id="PF00857">
    <property type="entry name" value="Isochorismatase"/>
    <property type="match status" value="1"/>
</dbReference>
<dbReference type="Gene3D" id="3.40.50.850">
    <property type="entry name" value="Isochorismatase-like"/>
    <property type="match status" value="1"/>
</dbReference>
<dbReference type="InterPro" id="IPR000868">
    <property type="entry name" value="Isochorismatase-like_dom"/>
</dbReference>
<dbReference type="PANTHER" id="PTHR43559">
    <property type="entry name" value="HYDROLASE YCAC-RELATED"/>
    <property type="match status" value="1"/>
</dbReference>
<dbReference type="EMBL" id="JTCM02000031">
    <property type="protein sequence ID" value="NEU73966.1"/>
    <property type="molecule type" value="Genomic_DNA"/>
</dbReference>
<dbReference type="SUPFAM" id="SSF52499">
    <property type="entry name" value="Isochorismatase-like hydrolases"/>
    <property type="match status" value="1"/>
</dbReference>
<organism evidence="2 3">
    <name type="scientific">Hassallia byssoidea VB512170</name>
    <dbReference type="NCBI Taxonomy" id="1304833"/>
    <lineage>
        <taxon>Bacteria</taxon>
        <taxon>Bacillati</taxon>
        <taxon>Cyanobacteriota</taxon>
        <taxon>Cyanophyceae</taxon>
        <taxon>Nostocales</taxon>
        <taxon>Tolypothrichaceae</taxon>
        <taxon>Hassallia</taxon>
    </lineage>
</organism>
<protein>
    <submittedName>
        <fullName evidence="2">Isochorismatase family protein</fullName>
    </submittedName>
</protein>
<dbReference type="InterPro" id="IPR036380">
    <property type="entry name" value="Isochorismatase-like_sf"/>
</dbReference>
<evidence type="ECO:0000313" key="2">
    <source>
        <dbReference type="EMBL" id="NEU73966.1"/>
    </source>
</evidence>
<gene>
    <name evidence="2" type="ORF">PI95_015720</name>
</gene>
<evidence type="ECO:0000313" key="3">
    <source>
        <dbReference type="Proteomes" id="UP000031549"/>
    </source>
</evidence>
<name>A0A846H9C7_9CYAN</name>
<evidence type="ECO:0000259" key="1">
    <source>
        <dbReference type="Pfam" id="PF00857"/>
    </source>
</evidence>
<dbReference type="AlphaFoldDB" id="A0A846H9C7"/>
<feature type="domain" description="Isochorismatase-like" evidence="1">
    <location>
        <begin position="14"/>
        <end position="167"/>
    </location>
</feature>
<dbReference type="PANTHER" id="PTHR43559:SF3">
    <property type="entry name" value="HYDROLASE YCAC-RELATED"/>
    <property type="match status" value="1"/>
</dbReference>
<sequence>MDSIYYDRLTKDNCAMLMIDHQTGTMLGVQDIKLSEFRSNVLALAKTAKMHDLPTILTASFAEGPNGPLMEELTAMFPDAPTIYRPGPISAWDDPNFVQAVETTGRKKLIMSGVTTDVCLMFPALQAKAQGYDVYAVYDCSGCWDQMSEMMSCMRMVQAGIKVVNWAAITADLQADWRRPTAAGTLDVFHQHLPFYNFLSNNQNALKNGIPGLNAPKSDSVDNGEKIVTTTN</sequence>
<accession>A0A846H9C7</accession>
<dbReference type="RefSeq" id="WP_052324787.1">
    <property type="nucleotide sequence ID" value="NZ_JTCM02000031.1"/>
</dbReference>
<reference evidence="2 3" key="1">
    <citation type="journal article" date="2015" name="Genome Announc.">
        <title>Draft Genome Sequence of Cyanobacterium Hassallia byssoidea Strain VB512170, Isolated from Monuments in India.</title>
        <authorList>
            <person name="Singh D."/>
            <person name="Chandrababunaidu M.M."/>
            <person name="Panda A."/>
            <person name="Sen D."/>
            <person name="Bhattacharyya S."/>
            <person name="Adhikary S.P."/>
            <person name="Tripathy S."/>
        </authorList>
    </citation>
    <scope>NUCLEOTIDE SEQUENCE [LARGE SCALE GENOMIC DNA]</scope>
    <source>
        <strain evidence="2 3">VB512170</strain>
    </source>
</reference>
<comment type="caution">
    <text evidence="2">The sequence shown here is derived from an EMBL/GenBank/DDBJ whole genome shotgun (WGS) entry which is preliminary data.</text>
</comment>
<keyword evidence="3" id="KW-1185">Reference proteome</keyword>
<proteinExistence type="predicted"/>